<organism evidence="1 2">
    <name type="scientific">Phyllosticta citriasiana</name>
    <dbReference type="NCBI Taxonomy" id="595635"/>
    <lineage>
        <taxon>Eukaryota</taxon>
        <taxon>Fungi</taxon>
        <taxon>Dikarya</taxon>
        <taxon>Ascomycota</taxon>
        <taxon>Pezizomycotina</taxon>
        <taxon>Dothideomycetes</taxon>
        <taxon>Dothideomycetes incertae sedis</taxon>
        <taxon>Botryosphaeriales</taxon>
        <taxon>Phyllostictaceae</taxon>
        <taxon>Phyllosticta</taxon>
    </lineage>
</organism>
<protein>
    <recommendedName>
        <fullName evidence="3">F-box domain-containing protein</fullName>
    </recommendedName>
</protein>
<dbReference type="EMBL" id="JBBPHU010000015">
    <property type="protein sequence ID" value="KAK7510090.1"/>
    <property type="molecule type" value="Genomic_DNA"/>
</dbReference>
<keyword evidence="2" id="KW-1185">Reference proteome</keyword>
<proteinExistence type="predicted"/>
<comment type="caution">
    <text evidence="1">The sequence shown here is derived from an EMBL/GenBank/DDBJ whole genome shotgun (WGS) entry which is preliminary data.</text>
</comment>
<name>A0ABR1K8U0_9PEZI</name>
<evidence type="ECO:0000313" key="2">
    <source>
        <dbReference type="Proteomes" id="UP001363622"/>
    </source>
</evidence>
<accession>A0ABR1K8U0</accession>
<reference evidence="1 2" key="1">
    <citation type="submission" date="2024-04" db="EMBL/GenBank/DDBJ databases">
        <title>Phyllosticta paracitricarpa is synonymous to the EU quarantine fungus P. citricarpa based on phylogenomic analyses.</title>
        <authorList>
            <consortium name="Lawrence Berkeley National Laboratory"/>
            <person name="Van Ingen-Buijs V.A."/>
            <person name="Van Westerhoven A.C."/>
            <person name="Haridas S."/>
            <person name="Skiadas P."/>
            <person name="Martin F."/>
            <person name="Groenewald J.Z."/>
            <person name="Crous P.W."/>
            <person name="Seidl M.F."/>
        </authorList>
    </citation>
    <scope>NUCLEOTIDE SEQUENCE [LARGE SCALE GENOMIC DNA]</scope>
    <source>
        <strain evidence="1 2">CBS 123371</strain>
    </source>
</reference>
<dbReference type="Proteomes" id="UP001363622">
    <property type="component" value="Unassembled WGS sequence"/>
</dbReference>
<sequence>MWNYPAVAPPRRYWGRRPSRPYIWMLPDELLLRIVGFVEVTDQERAVVADLFNLSPFNSIASLSWTCRKFQQMCNETISRTVSLLKKPVWEIEDVAGHYARIAQGNPAVNDPRVLNFFWNPPVHRLKHTRNIAFHQFWHAFGCSPLEQTAALDMIARGMSIIIQAPNRLRRLHIDGEPQLAQLLEQEFMNNPASRAALASVEEVVLSIEFAFILQYTTRVSRVSNNTYLGRPTRDAYGQMRTYTRAEVYRFLQLCSRLPRLRKMELTIDRFPGPDFIRRVNLPPMQLQSLAVTRDIVLSCEDISESEGRPVLMGALLNMARSQPNLEEFRIPEEEYITFGAPGDWDGFDDDEQLGEILRAAVIAAKVPHLKRILVGQSVTIEVFWDDENRKCLRYMSEDVDPNDRRHNRYVCANDPNRTRKYPQTFGQDLWIQDWDAWKEPLIENRRRLKKQDTCWDELPFVIGRYYDADYPAWIEYNEHYEPLAVVANIADRRIEVADEDDAYVAFSEPALGHPVSDSAVELVLHANDLDVSNEYQ</sequence>
<evidence type="ECO:0000313" key="1">
    <source>
        <dbReference type="EMBL" id="KAK7510090.1"/>
    </source>
</evidence>
<gene>
    <name evidence="1" type="ORF">IWZ03DRAFT_418733</name>
</gene>
<evidence type="ECO:0008006" key="3">
    <source>
        <dbReference type="Google" id="ProtNLM"/>
    </source>
</evidence>